<organism evidence="2 3">
    <name type="scientific">Vanilla planifolia</name>
    <name type="common">Vanilla</name>
    <dbReference type="NCBI Taxonomy" id="51239"/>
    <lineage>
        <taxon>Eukaryota</taxon>
        <taxon>Viridiplantae</taxon>
        <taxon>Streptophyta</taxon>
        <taxon>Embryophyta</taxon>
        <taxon>Tracheophyta</taxon>
        <taxon>Spermatophyta</taxon>
        <taxon>Magnoliopsida</taxon>
        <taxon>Liliopsida</taxon>
        <taxon>Asparagales</taxon>
        <taxon>Orchidaceae</taxon>
        <taxon>Vanilloideae</taxon>
        <taxon>Vanilleae</taxon>
        <taxon>Vanilla</taxon>
    </lineage>
</organism>
<name>A0A835PDJ2_VANPL</name>
<evidence type="ECO:0000256" key="1">
    <source>
        <dbReference type="SAM" id="MobiDB-lite"/>
    </source>
</evidence>
<keyword evidence="3" id="KW-1185">Reference proteome</keyword>
<evidence type="ECO:0000313" key="3">
    <source>
        <dbReference type="Proteomes" id="UP000636800"/>
    </source>
</evidence>
<feature type="region of interest" description="Disordered" evidence="1">
    <location>
        <begin position="32"/>
        <end position="85"/>
    </location>
</feature>
<protein>
    <submittedName>
        <fullName evidence="2">Uncharacterized protein</fullName>
    </submittedName>
</protein>
<sequence>MPRSPIIKLSKKPLRFPKKFVRRAVGTIKNRRVPVLRGHPTYSSRNHKGKGAYSGAARPPVKNPVMVGQRTGDAQTTFKPKPSRIGIRAVPENVVHGINCRTERAFRSKRDTDSLDLMRKGEGVI</sequence>
<gene>
    <name evidence="2" type="ORF">HPP92_027822</name>
</gene>
<dbReference type="EMBL" id="JADCNL010000318">
    <property type="protein sequence ID" value="KAG0448482.1"/>
    <property type="molecule type" value="Genomic_DNA"/>
</dbReference>
<dbReference type="AlphaFoldDB" id="A0A835PDJ2"/>
<reference evidence="2 3" key="1">
    <citation type="journal article" date="2020" name="Nat. Food">
        <title>A phased Vanilla planifolia genome enables genetic improvement of flavour and production.</title>
        <authorList>
            <person name="Hasing T."/>
            <person name="Tang H."/>
            <person name="Brym M."/>
            <person name="Khazi F."/>
            <person name="Huang T."/>
            <person name="Chambers A.H."/>
        </authorList>
    </citation>
    <scope>NUCLEOTIDE SEQUENCE [LARGE SCALE GENOMIC DNA]</scope>
    <source>
        <tissue evidence="2">Leaf</tissue>
    </source>
</reference>
<accession>A0A835PDJ2</accession>
<dbReference type="Proteomes" id="UP000636800">
    <property type="component" value="Unassembled WGS sequence"/>
</dbReference>
<evidence type="ECO:0000313" key="2">
    <source>
        <dbReference type="EMBL" id="KAG0448482.1"/>
    </source>
</evidence>
<comment type="caution">
    <text evidence="2">The sequence shown here is derived from an EMBL/GenBank/DDBJ whole genome shotgun (WGS) entry which is preliminary data.</text>
</comment>
<proteinExistence type="predicted"/>